<name>A0A1F5SNW7_9BACT</name>
<feature type="signal peptide" evidence="1">
    <location>
        <begin position="1"/>
        <end position="31"/>
    </location>
</feature>
<reference evidence="2 3" key="1">
    <citation type="journal article" date="2016" name="Nat. Commun.">
        <title>Thousands of microbial genomes shed light on interconnected biogeochemical processes in an aquifer system.</title>
        <authorList>
            <person name="Anantharaman K."/>
            <person name="Brown C.T."/>
            <person name="Hug L.A."/>
            <person name="Sharon I."/>
            <person name="Castelle C.J."/>
            <person name="Probst A.J."/>
            <person name="Thomas B.C."/>
            <person name="Singh A."/>
            <person name="Wilkins M.J."/>
            <person name="Karaoz U."/>
            <person name="Brodie E.L."/>
            <person name="Williams K.H."/>
            <person name="Hubbard S.S."/>
            <person name="Banfield J.F."/>
        </authorList>
    </citation>
    <scope>NUCLEOTIDE SEQUENCE [LARGE SCALE GENOMIC DNA]</scope>
</reference>
<protein>
    <submittedName>
        <fullName evidence="2">Uncharacterized protein</fullName>
    </submittedName>
</protein>
<proteinExistence type="predicted"/>
<dbReference type="AlphaFoldDB" id="A0A1F5SNW7"/>
<comment type="caution">
    <text evidence="2">The sequence shown here is derived from an EMBL/GenBank/DDBJ whole genome shotgun (WGS) entry which is preliminary data.</text>
</comment>
<organism evidence="2 3">
    <name type="scientific">Candidatus Falkowbacteria bacterium RIFOXYA2_FULL_47_9</name>
    <dbReference type="NCBI Taxonomy" id="1797995"/>
    <lineage>
        <taxon>Bacteria</taxon>
        <taxon>Candidatus Falkowiibacteriota</taxon>
    </lineage>
</organism>
<feature type="chain" id="PRO_5009521276" evidence="1">
    <location>
        <begin position="32"/>
        <end position="356"/>
    </location>
</feature>
<evidence type="ECO:0000313" key="3">
    <source>
        <dbReference type="Proteomes" id="UP000178925"/>
    </source>
</evidence>
<keyword evidence="1" id="KW-0732">Signal</keyword>
<accession>A0A1F5SNW7</accession>
<evidence type="ECO:0000313" key="2">
    <source>
        <dbReference type="EMBL" id="OGF28384.1"/>
    </source>
</evidence>
<dbReference type="EMBL" id="MFGC01000011">
    <property type="protein sequence ID" value="OGF28384.1"/>
    <property type="molecule type" value="Genomic_DNA"/>
</dbReference>
<sequence length="356" mass="37032">MLAKFTKFTIFILALAVLSTAGAFVIQTAFAAWTSPTTNPPDGNVNALIFNGDSSVYLGSSVVSQFLTLKEDAGYPTKFYFDSKKGVQVRLDSDNNDANSAFTVNNGLNAEIFKVDEVGLVTVINKITGLLTPTAATDAATKAYVDAAVGAAGGGDATLANQESMMGTGFVKDTDSLKNIRANLAALATSISSEHGQILSELQKLVGYASILTYSGATHTGNDCLAQPGGSIYSSPSGTLCKITGTNVSCSSGWTQAGNWQTYSVIGWGDSNGDDCGRYADSGPVSFADAVANNYEQGSYFGAASWGLTSCSNWGCTSYWCVDVPSVPDGSYGSYTDYNSSVSTNPATNRTAIGCK</sequence>
<gene>
    <name evidence="2" type="ORF">A2242_01355</name>
</gene>
<evidence type="ECO:0000256" key="1">
    <source>
        <dbReference type="SAM" id="SignalP"/>
    </source>
</evidence>
<dbReference type="Proteomes" id="UP000178925">
    <property type="component" value="Unassembled WGS sequence"/>
</dbReference>